<evidence type="ECO:0000313" key="4">
    <source>
        <dbReference type="EMBL" id="KAL1873280.1"/>
    </source>
</evidence>
<evidence type="ECO:0000256" key="1">
    <source>
        <dbReference type="ARBA" id="ARBA00006484"/>
    </source>
</evidence>
<keyword evidence="3 4" id="KW-0560">Oxidoreductase</keyword>
<dbReference type="GO" id="GO:0016630">
    <property type="term" value="F:protochlorophyllide reductase activity"/>
    <property type="evidence" value="ECO:0007669"/>
    <property type="project" value="UniProtKB-EC"/>
</dbReference>
<name>A0ABR3XBF3_9EURO</name>
<dbReference type="Pfam" id="PF00106">
    <property type="entry name" value="adh_short"/>
    <property type="match status" value="1"/>
</dbReference>
<keyword evidence="5" id="KW-1185">Reference proteome</keyword>
<dbReference type="EMBL" id="JAVDPF010000022">
    <property type="protein sequence ID" value="KAL1873280.1"/>
    <property type="molecule type" value="Genomic_DNA"/>
</dbReference>
<dbReference type="InterPro" id="IPR036291">
    <property type="entry name" value="NAD(P)-bd_dom_sf"/>
</dbReference>
<sequence length="327" mass="36008">MGLLGIFMDQSYPPKPTFTEKELPDLTGKVMIVTGGYSGVGYQLAKLIYAKNATVYIAGRRATEGNRAMQEITAAHPSSNGKLEFLFLDLSDLWSIKKSASDFLEKESRLDVLWNNAGVMGLPTSQKTKQGYDALLGTNCLGPYLFTKLLHPLLVKTAQSSVAGSVRVLWAGSIVVHMQCPKTGMDLDNLDYQKKNETAAVRYAISKAGNLFIGSEWARRDSSNGVVHLVFNPGNLMTSLQRNMGCLERHFYNAIMHDAIYGAYTELWAGLSPAVRPSDSGRYVIPWGRFGPIRNDIAESLKSKKEGGNGKAAAFLDYCDQQTKIYQ</sequence>
<dbReference type="SUPFAM" id="SSF51735">
    <property type="entry name" value="NAD(P)-binding Rossmann-fold domains"/>
    <property type="match status" value="1"/>
</dbReference>
<dbReference type="Gene3D" id="3.40.50.720">
    <property type="entry name" value="NAD(P)-binding Rossmann-like Domain"/>
    <property type="match status" value="1"/>
</dbReference>
<dbReference type="PRINTS" id="PR00081">
    <property type="entry name" value="GDHRDH"/>
</dbReference>
<reference evidence="4 5" key="1">
    <citation type="journal article" date="2024" name="IMA Fungus">
        <title>IMA Genome - F19 : A genome assembly and annotation guide to empower mycologists, including annotated draft genome sequences of Ceratocystis pirilliformis, Diaporthe australafricana, Fusarium ophioides, Paecilomyces lecythidis, and Sporothrix stenoceras.</title>
        <authorList>
            <person name="Aylward J."/>
            <person name="Wilson A.M."/>
            <person name="Visagie C.M."/>
            <person name="Spraker J."/>
            <person name="Barnes I."/>
            <person name="Buitendag C."/>
            <person name="Ceriani C."/>
            <person name="Del Mar Angel L."/>
            <person name="du Plessis D."/>
            <person name="Fuchs T."/>
            <person name="Gasser K."/>
            <person name="Kramer D."/>
            <person name="Li W."/>
            <person name="Munsamy K."/>
            <person name="Piso A."/>
            <person name="Price J.L."/>
            <person name="Sonnekus B."/>
            <person name="Thomas C."/>
            <person name="van der Nest A."/>
            <person name="van Dijk A."/>
            <person name="van Heerden A."/>
            <person name="van Vuuren N."/>
            <person name="Yilmaz N."/>
            <person name="Duong T.A."/>
            <person name="van der Merwe N.A."/>
            <person name="Wingfield M.J."/>
            <person name="Wingfield B.D."/>
        </authorList>
    </citation>
    <scope>NUCLEOTIDE SEQUENCE [LARGE SCALE GENOMIC DNA]</scope>
    <source>
        <strain evidence="4 5">CMW 18167</strain>
    </source>
</reference>
<organism evidence="4 5">
    <name type="scientific">Paecilomyces lecythidis</name>
    <dbReference type="NCBI Taxonomy" id="3004212"/>
    <lineage>
        <taxon>Eukaryota</taxon>
        <taxon>Fungi</taxon>
        <taxon>Dikarya</taxon>
        <taxon>Ascomycota</taxon>
        <taxon>Pezizomycotina</taxon>
        <taxon>Eurotiomycetes</taxon>
        <taxon>Eurotiomycetidae</taxon>
        <taxon>Eurotiales</taxon>
        <taxon>Thermoascaceae</taxon>
        <taxon>Paecilomyces</taxon>
    </lineage>
</organism>
<keyword evidence="2" id="KW-0521">NADP</keyword>
<gene>
    <name evidence="4" type="primary">RDH1</name>
    <name evidence="4" type="ORF">Plec18167_006329</name>
</gene>
<comment type="similarity">
    <text evidence="1">Belongs to the short-chain dehydrogenases/reductases (SDR) family.</text>
</comment>
<accession>A0ABR3XBF3</accession>
<comment type="caution">
    <text evidence="4">The sequence shown here is derived from an EMBL/GenBank/DDBJ whole genome shotgun (WGS) entry which is preliminary data.</text>
</comment>
<protein>
    <submittedName>
        <fullName evidence="4">Short-chain alcohol dehydrogenase</fullName>
        <ecNumber evidence="4">1.3.1.33</ecNumber>
    </submittedName>
</protein>
<evidence type="ECO:0000256" key="3">
    <source>
        <dbReference type="ARBA" id="ARBA00023002"/>
    </source>
</evidence>
<dbReference type="EC" id="1.3.1.33" evidence="4"/>
<dbReference type="PANTHER" id="PTHR24320:SF236">
    <property type="entry name" value="SHORT-CHAIN DEHYDROGENASE-RELATED"/>
    <property type="match status" value="1"/>
</dbReference>
<proteinExistence type="inferred from homology"/>
<dbReference type="InterPro" id="IPR002347">
    <property type="entry name" value="SDR_fam"/>
</dbReference>
<evidence type="ECO:0000313" key="5">
    <source>
        <dbReference type="Proteomes" id="UP001583193"/>
    </source>
</evidence>
<dbReference type="Proteomes" id="UP001583193">
    <property type="component" value="Unassembled WGS sequence"/>
</dbReference>
<dbReference type="PANTHER" id="PTHR24320">
    <property type="entry name" value="RETINOL DEHYDROGENASE"/>
    <property type="match status" value="1"/>
</dbReference>
<evidence type="ECO:0000256" key="2">
    <source>
        <dbReference type="ARBA" id="ARBA00022857"/>
    </source>
</evidence>